<protein>
    <recommendedName>
        <fullName evidence="2">Reverse transcriptase domain-containing protein</fullName>
    </recommendedName>
</protein>
<dbReference type="Gene3D" id="3.60.10.10">
    <property type="entry name" value="Endonuclease/exonuclease/phosphatase"/>
    <property type="match status" value="1"/>
</dbReference>
<accession>A0A2N9EKG6</accession>
<dbReference type="PANTHER" id="PTHR33116:SF78">
    <property type="entry name" value="OS12G0587133 PROTEIN"/>
    <property type="match status" value="1"/>
</dbReference>
<dbReference type="InterPro" id="IPR036691">
    <property type="entry name" value="Endo/exonu/phosph_ase_sf"/>
</dbReference>
<evidence type="ECO:0008006" key="2">
    <source>
        <dbReference type="Google" id="ProtNLM"/>
    </source>
</evidence>
<dbReference type="EMBL" id="OIVN01000145">
    <property type="protein sequence ID" value="SPC75104.1"/>
    <property type="molecule type" value="Genomic_DNA"/>
</dbReference>
<name>A0A2N9EKG6_FAGSY</name>
<dbReference type="AlphaFoldDB" id="A0A2N9EKG6"/>
<organism evidence="1">
    <name type="scientific">Fagus sylvatica</name>
    <name type="common">Beechnut</name>
    <dbReference type="NCBI Taxonomy" id="28930"/>
    <lineage>
        <taxon>Eukaryota</taxon>
        <taxon>Viridiplantae</taxon>
        <taxon>Streptophyta</taxon>
        <taxon>Embryophyta</taxon>
        <taxon>Tracheophyta</taxon>
        <taxon>Spermatophyta</taxon>
        <taxon>Magnoliopsida</taxon>
        <taxon>eudicotyledons</taxon>
        <taxon>Gunneridae</taxon>
        <taxon>Pentapetalae</taxon>
        <taxon>rosids</taxon>
        <taxon>fabids</taxon>
        <taxon>Fagales</taxon>
        <taxon>Fagaceae</taxon>
        <taxon>Fagus</taxon>
    </lineage>
</organism>
<reference evidence="1" key="1">
    <citation type="submission" date="2018-02" db="EMBL/GenBank/DDBJ databases">
        <authorList>
            <person name="Cohen D.B."/>
            <person name="Kent A.D."/>
        </authorList>
    </citation>
    <scope>NUCLEOTIDE SEQUENCE</scope>
</reference>
<gene>
    <name evidence="1" type="ORF">FSB_LOCUS2986</name>
</gene>
<sequence>MDAKTFRLGFDGGLYSLPLEIEHFDMLPDPGYGPLPLILTRFYGTQSPICCEPLNRIDPLSFTKFTSTYKGDVKALEEMMSKWVEGSKWVEALNAINTAGGVLFMWDKRVLEKIDSAVDRFSVSCHWKGVEDGFKWSGTRVYGPTLDSERIAFWYELTTISNRWTSPWCVFGDFNAIRYPREHWGHTSFNQSVVDFSDFIDGSNLIDLPLEGGLFTWSSGAENPSMSRIDRFLASPDSEEHYPDVNGIQNEEKSELKEKVVEFYSTLYQESKDWRPKVVDLPFKTIGEEALRVLERPFVQEEILQVLKDLQSDKALGPDGQFEKSITATFLDLIPKKHNALNIKDFYPISLIGCRMGFGLKWQKWIRACISMCLASDTILFCDNDPEKLVHIRLVLTCFEAVTGLKVNMSKSEMVPIGEVSNLPVLADILCCKIGSLPISYLGMPLGSHYKSTAVWNPIIEKMERRLAGSQRLYLSKGGRPSLLKSTFSSLPTYFLSLLTILHHLVSWDMVCSPVMDGGLGVQKLVDFNKTLLGGWCTDPVHGPRGCGLWKSVMGGWNQFIQHVGLRVGDGSRTRLWHDCWCGEIPLKEVLPTLFECAANCVAVVASILSRQNGGVEWNITFIQNFNDWEIDGVSTFLHLLYSHSPVSMDNDVLWWRLKKNGLFDIHSFYHAIRNSPRWVLPNRVINLLDGWWNLFGRQSSDIWNLVHLCLMWTIWRERNSRTFEDKEKS</sequence>
<proteinExistence type="predicted"/>
<dbReference type="PANTHER" id="PTHR33116">
    <property type="entry name" value="REVERSE TRANSCRIPTASE ZINC-BINDING DOMAIN-CONTAINING PROTEIN-RELATED-RELATED"/>
    <property type="match status" value="1"/>
</dbReference>
<dbReference type="SUPFAM" id="SSF56219">
    <property type="entry name" value="DNase I-like"/>
    <property type="match status" value="1"/>
</dbReference>
<evidence type="ECO:0000313" key="1">
    <source>
        <dbReference type="EMBL" id="SPC75104.1"/>
    </source>
</evidence>